<dbReference type="GO" id="GO:0005886">
    <property type="term" value="C:plasma membrane"/>
    <property type="evidence" value="ECO:0007669"/>
    <property type="project" value="TreeGrafter"/>
</dbReference>
<keyword evidence="7" id="KW-1185">Reference proteome</keyword>
<dbReference type="SMART" id="SM00408">
    <property type="entry name" value="IGc2"/>
    <property type="match status" value="1"/>
</dbReference>
<evidence type="ECO:0000313" key="6">
    <source>
        <dbReference type="EMBL" id="CAB4008679.1"/>
    </source>
</evidence>
<keyword evidence="6" id="KW-0436">Ligase</keyword>
<dbReference type="AlphaFoldDB" id="A0A7D9EEP2"/>
<accession>A0A7D9EEP2</accession>
<evidence type="ECO:0000256" key="3">
    <source>
        <dbReference type="ARBA" id="ARBA00023157"/>
    </source>
</evidence>
<gene>
    <name evidence="6" type="ORF">PACLA_8A052127</name>
</gene>
<name>A0A7D9EEP2_PARCT</name>
<dbReference type="InterPro" id="IPR036179">
    <property type="entry name" value="Ig-like_dom_sf"/>
</dbReference>
<dbReference type="Gene3D" id="2.60.40.10">
    <property type="entry name" value="Immunoglobulins"/>
    <property type="match status" value="1"/>
</dbReference>
<evidence type="ECO:0000256" key="5">
    <source>
        <dbReference type="ARBA" id="ARBA00023319"/>
    </source>
</evidence>
<dbReference type="Proteomes" id="UP001152795">
    <property type="component" value="Unassembled WGS sequence"/>
</dbReference>
<dbReference type="GO" id="GO:0016874">
    <property type="term" value="F:ligase activity"/>
    <property type="evidence" value="ECO:0007669"/>
    <property type="project" value="UniProtKB-KW"/>
</dbReference>
<dbReference type="PANTHER" id="PTHR11640:SF31">
    <property type="entry name" value="IRREGULAR CHIASM C-ROUGHEST PROTEIN-RELATED"/>
    <property type="match status" value="1"/>
</dbReference>
<protein>
    <submittedName>
        <fullName evidence="6">E3 SUMO- ligase KIAA1586-like isoform X1</fullName>
    </submittedName>
</protein>
<dbReference type="InterPro" id="IPR003598">
    <property type="entry name" value="Ig_sub2"/>
</dbReference>
<dbReference type="InterPro" id="IPR003599">
    <property type="entry name" value="Ig_sub"/>
</dbReference>
<reference evidence="6" key="1">
    <citation type="submission" date="2020-04" db="EMBL/GenBank/DDBJ databases">
        <authorList>
            <person name="Alioto T."/>
            <person name="Alioto T."/>
            <person name="Gomez Garrido J."/>
        </authorList>
    </citation>
    <scope>NUCLEOTIDE SEQUENCE</scope>
    <source>
        <strain evidence="6">A484AB</strain>
    </source>
</reference>
<dbReference type="EMBL" id="CACRXK020006197">
    <property type="protein sequence ID" value="CAB4008679.1"/>
    <property type="molecule type" value="Genomic_DNA"/>
</dbReference>
<dbReference type="GO" id="GO:0098609">
    <property type="term" value="P:cell-cell adhesion"/>
    <property type="evidence" value="ECO:0007669"/>
    <property type="project" value="TreeGrafter"/>
</dbReference>
<organism evidence="6 7">
    <name type="scientific">Paramuricea clavata</name>
    <name type="common">Red gorgonian</name>
    <name type="synonym">Violescent sea-whip</name>
    <dbReference type="NCBI Taxonomy" id="317549"/>
    <lineage>
        <taxon>Eukaryota</taxon>
        <taxon>Metazoa</taxon>
        <taxon>Cnidaria</taxon>
        <taxon>Anthozoa</taxon>
        <taxon>Octocorallia</taxon>
        <taxon>Malacalcyonacea</taxon>
        <taxon>Plexauridae</taxon>
        <taxon>Paramuricea</taxon>
    </lineage>
</organism>
<comment type="caution">
    <text evidence="6">The sequence shown here is derived from an EMBL/GenBank/DDBJ whole genome shotgun (WGS) entry which is preliminary data.</text>
</comment>
<dbReference type="GO" id="GO:0005911">
    <property type="term" value="C:cell-cell junction"/>
    <property type="evidence" value="ECO:0007669"/>
    <property type="project" value="TreeGrafter"/>
</dbReference>
<dbReference type="InterPro" id="IPR013783">
    <property type="entry name" value="Ig-like_fold"/>
</dbReference>
<dbReference type="PROSITE" id="PS50835">
    <property type="entry name" value="IG_LIKE"/>
    <property type="match status" value="1"/>
</dbReference>
<keyword evidence="5" id="KW-0393">Immunoglobulin domain</keyword>
<dbReference type="InterPro" id="IPR007110">
    <property type="entry name" value="Ig-like_dom"/>
</dbReference>
<comment type="subcellular location">
    <subcellularLocation>
        <location evidence="1">Membrane</location>
        <topology evidence="1">Single-pass type I membrane protein</topology>
    </subcellularLocation>
</comment>
<evidence type="ECO:0000256" key="4">
    <source>
        <dbReference type="ARBA" id="ARBA00023180"/>
    </source>
</evidence>
<dbReference type="SUPFAM" id="SSF48726">
    <property type="entry name" value="Immunoglobulin"/>
    <property type="match status" value="2"/>
</dbReference>
<dbReference type="InterPro" id="IPR051275">
    <property type="entry name" value="Cell_adhesion_signaling"/>
</dbReference>
<dbReference type="GO" id="GO:0050839">
    <property type="term" value="F:cell adhesion molecule binding"/>
    <property type="evidence" value="ECO:0007669"/>
    <property type="project" value="TreeGrafter"/>
</dbReference>
<dbReference type="OrthoDB" id="5981765at2759"/>
<evidence type="ECO:0000256" key="2">
    <source>
        <dbReference type="ARBA" id="ARBA00023136"/>
    </source>
</evidence>
<sequence>MIVVLPGSTTRLKWSFKNNSQATLIWHFIRRGALGEEALAVKIGTNDLIIPSSSLTGVAIETPATLVLKNVNERYNGKYRFTVQVSGGVHSAEIEVFILEKPNVKVSNCSSPITVNEGDNVTCECTEQGGNPPANVTWYKNGMQFGNTSYEENTLILTNVNETHNRIYTCKAQSYNLSDEKTIEVNHCIGVTSPELIRIYTLQSLRLAQMGQYLARKRNIYLNIACHKHCRNIWAAKPHSCDVERLISACNLVKTSLRNSIDVETQNLYVYVHFNMPTLEELDQRMCVVRWLQQRQRRNKETDKARYQRWFKCVFEEATEKKEHTSDDMVDQHVKQNKNAKLF</sequence>
<dbReference type="SMART" id="SM00409">
    <property type="entry name" value="IG"/>
    <property type="match status" value="2"/>
</dbReference>
<evidence type="ECO:0000313" key="7">
    <source>
        <dbReference type="Proteomes" id="UP001152795"/>
    </source>
</evidence>
<keyword evidence="2" id="KW-0472">Membrane</keyword>
<dbReference type="PANTHER" id="PTHR11640">
    <property type="entry name" value="NEPHRIN"/>
    <property type="match status" value="1"/>
</dbReference>
<keyword evidence="4" id="KW-0325">Glycoprotein</keyword>
<dbReference type="Pfam" id="PF13927">
    <property type="entry name" value="Ig_3"/>
    <property type="match status" value="1"/>
</dbReference>
<keyword evidence="3" id="KW-1015">Disulfide bond</keyword>
<proteinExistence type="predicted"/>
<evidence type="ECO:0000256" key="1">
    <source>
        <dbReference type="ARBA" id="ARBA00004479"/>
    </source>
</evidence>